<evidence type="ECO:0000256" key="9">
    <source>
        <dbReference type="ARBA" id="ARBA00023285"/>
    </source>
</evidence>
<keyword evidence="3 11" id="KW-0846">Cobalamin</keyword>
<comment type="cofactor">
    <cofactor evidence="1 11">
        <name>adenosylcob(III)alamin</name>
        <dbReference type="ChEBI" id="CHEBI:18408"/>
    </cofactor>
</comment>
<dbReference type="STRING" id="1217799.DEALK_11320"/>
<dbReference type="Gene3D" id="3.20.70.20">
    <property type="match status" value="1"/>
</dbReference>
<dbReference type="InterPro" id="IPR013509">
    <property type="entry name" value="RNR_lsu_N"/>
</dbReference>
<dbReference type="GO" id="GO:0009263">
    <property type="term" value="P:deoxyribonucleotide biosynthetic process"/>
    <property type="evidence" value="ECO:0007669"/>
    <property type="project" value="UniProtKB-KW"/>
</dbReference>
<dbReference type="PANTHER" id="PTHR43371:SF1">
    <property type="entry name" value="RIBONUCLEOSIDE-DIPHOSPHATE REDUCTASE"/>
    <property type="match status" value="1"/>
</dbReference>
<proteinExistence type="inferred from homology"/>
<gene>
    <name evidence="14" type="ORF">DEALK_11320</name>
</gene>
<evidence type="ECO:0000256" key="5">
    <source>
        <dbReference type="ARBA" id="ARBA00022741"/>
    </source>
</evidence>
<keyword evidence="6 11" id="KW-0560">Oxidoreductase</keyword>
<dbReference type="AlphaFoldDB" id="A0A0W0GI80"/>
<evidence type="ECO:0000256" key="4">
    <source>
        <dbReference type="ARBA" id="ARBA00022634"/>
    </source>
</evidence>
<dbReference type="PATRIC" id="fig|1217799.6.peg.1166"/>
<keyword evidence="15" id="KW-1185">Reference proteome</keyword>
<dbReference type="GO" id="GO:0071897">
    <property type="term" value="P:DNA biosynthetic process"/>
    <property type="evidence" value="ECO:0007669"/>
    <property type="project" value="UniProtKB-KW"/>
</dbReference>
<evidence type="ECO:0000256" key="3">
    <source>
        <dbReference type="ARBA" id="ARBA00022628"/>
    </source>
</evidence>
<evidence type="ECO:0000256" key="6">
    <source>
        <dbReference type="ARBA" id="ARBA00023002"/>
    </source>
</evidence>
<evidence type="ECO:0000256" key="10">
    <source>
        <dbReference type="ARBA" id="ARBA00047754"/>
    </source>
</evidence>
<dbReference type="InterPro" id="IPR050862">
    <property type="entry name" value="RdRp_reductase_class-2"/>
</dbReference>
<dbReference type="GO" id="GO:0031419">
    <property type="term" value="F:cobalamin binding"/>
    <property type="evidence" value="ECO:0007669"/>
    <property type="project" value="UniProtKB-KW"/>
</dbReference>
<feature type="domain" description="Ribonucleotide reductase large subunit N-terminal" evidence="12">
    <location>
        <begin position="13"/>
        <end position="91"/>
    </location>
</feature>
<keyword evidence="8" id="KW-1015">Disulfide bond</keyword>
<evidence type="ECO:0000256" key="8">
    <source>
        <dbReference type="ARBA" id="ARBA00023157"/>
    </source>
</evidence>
<comment type="function">
    <text evidence="11">Catalyzes the reduction of ribonucleotides to deoxyribonucleotides. May function to provide a pool of deoxyribonucleotide precursors for DNA repair during oxygen limitation and/or for immediate growth after restoration of oxygen.</text>
</comment>
<dbReference type="UniPathway" id="UPA00326"/>
<dbReference type="EMBL" id="LFDV01000002">
    <property type="protein sequence ID" value="KTB48287.1"/>
    <property type="molecule type" value="Genomic_DNA"/>
</dbReference>
<dbReference type="InterPro" id="IPR008926">
    <property type="entry name" value="RNR_R1-su_N"/>
</dbReference>
<evidence type="ECO:0000256" key="1">
    <source>
        <dbReference type="ARBA" id="ARBA00001922"/>
    </source>
</evidence>
<dbReference type="Proteomes" id="UP000053947">
    <property type="component" value="Unassembled WGS sequence"/>
</dbReference>
<evidence type="ECO:0000313" key="15">
    <source>
        <dbReference type="Proteomes" id="UP000053947"/>
    </source>
</evidence>
<dbReference type="EC" id="1.17.4.1" evidence="11"/>
<sequence>MVIDIIKETRPALTPNALRVLEKRYLRRNRRGELIETPEEMFRRVAQAVASAELIYDPLVDTDIMAGEFYRLMTSLEFLPNSPTLLNAGTEVGQLSSCFVLPVPDSIEETFDAVKYTALIHKSGGGIGFDVSRVRPRGAAVGEHLDAAGGPVALIHVIAGAADYIRQGGVRRGCNSVVMSVTHPDILHFIKAKSDPNVLTNFYNSVSVTDDFMNRVRAGSDYALIDPNTGEETGNLNARSVFARIIDQAWRTGDPGLVFTDRVNRDNPTPCLGRMETVTGCGEQALLPYESCNLGSINLVRMLGRDSGTLSIDYDRLARVVKTAVRFLDNVIDINRFPVPAVEAATRRTRKIGLGVMGFADMLIRLGIPYNSTRAISVAEEVMEFINDKAHEASRELALARGAFPAWEGSVYEKSDLPMRNACCTTIAPTGTLSIIAGVSSGIEPIFATVFVRNILDGENLLEVNSYFEEVARERGFFTPELIEQLVTSNHLQDRKDVPEDVRKVFVTAHRVSPQWHVRIQAAFQRHTDNAVSKTVNFPHDARREDIARVFEMAWEQGLKGITVYRDESRELQPLCTSQTGLELVKALFQSP</sequence>
<dbReference type="SUPFAM" id="SSF48168">
    <property type="entry name" value="R1 subunit of ribonucleotide reductase, N-terminal domain"/>
    <property type="match status" value="1"/>
</dbReference>
<dbReference type="SUPFAM" id="SSF51998">
    <property type="entry name" value="PFL-like glycyl radical enzymes"/>
    <property type="match status" value="1"/>
</dbReference>
<evidence type="ECO:0000256" key="11">
    <source>
        <dbReference type="RuleBase" id="RU364064"/>
    </source>
</evidence>
<evidence type="ECO:0000256" key="2">
    <source>
        <dbReference type="ARBA" id="ARBA00007405"/>
    </source>
</evidence>
<dbReference type="Pfam" id="PF00317">
    <property type="entry name" value="Ribonuc_red_lgN"/>
    <property type="match status" value="1"/>
</dbReference>
<evidence type="ECO:0000259" key="12">
    <source>
        <dbReference type="Pfam" id="PF00317"/>
    </source>
</evidence>
<protein>
    <recommendedName>
        <fullName evidence="11">Vitamin B12-dependent ribonucleotide reductase</fullName>
        <ecNumber evidence="11">1.17.4.1</ecNumber>
    </recommendedName>
</protein>
<feature type="domain" description="Ribonucleotide reductase large subunit C-terminal" evidence="13">
    <location>
        <begin position="419"/>
        <end position="565"/>
    </location>
</feature>
<reference evidence="14 15" key="1">
    <citation type="submission" date="2015-06" db="EMBL/GenBank/DDBJ databases">
        <title>Genome sequence of the organohalide-respiring Dehalogenimonas alkenigignens type strain (IP3-3T).</title>
        <authorList>
            <person name="Key T.A."/>
            <person name="Richmond D.P."/>
            <person name="Bowman K.S."/>
            <person name="Cho Y.-J."/>
            <person name="Chun J."/>
            <person name="da Costa M.S."/>
            <person name="Rainey F.A."/>
            <person name="Moe W.M."/>
        </authorList>
    </citation>
    <scope>NUCLEOTIDE SEQUENCE [LARGE SCALE GENOMIC DNA]</scope>
    <source>
        <strain evidence="14 15">IP3-3</strain>
    </source>
</reference>
<comment type="catalytic activity">
    <reaction evidence="10 11">
        <text>a 2'-deoxyribonucleoside 5'-diphosphate + [thioredoxin]-disulfide + H2O = a ribonucleoside 5'-diphosphate + [thioredoxin]-dithiol</text>
        <dbReference type="Rhea" id="RHEA:23252"/>
        <dbReference type="Rhea" id="RHEA-COMP:10698"/>
        <dbReference type="Rhea" id="RHEA-COMP:10700"/>
        <dbReference type="ChEBI" id="CHEBI:15377"/>
        <dbReference type="ChEBI" id="CHEBI:29950"/>
        <dbReference type="ChEBI" id="CHEBI:50058"/>
        <dbReference type="ChEBI" id="CHEBI:57930"/>
        <dbReference type="ChEBI" id="CHEBI:73316"/>
        <dbReference type="EC" id="1.17.4.1"/>
    </reaction>
</comment>
<dbReference type="PRINTS" id="PR01183">
    <property type="entry name" value="RIBORDTASEM1"/>
</dbReference>
<comment type="caution">
    <text evidence="14">The sequence shown here is derived from an EMBL/GenBank/DDBJ whole genome shotgun (WGS) entry which is preliminary data.</text>
</comment>
<keyword evidence="4 11" id="KW-0237">DNA synthesis</keyword>
<dbReference type="PANTHER" id="PTHR43371">
    <property type="entry name" value="VITAMIN B12-DEPENDENT RIBONUCLEOTIDE REDUCTASE"/>
    <property type="match status" value="1"/>
</dbReference>
<keyword evidence="9 11" id="KW-0170">Cobalt</keyword>
<comment type="similarity">
    <text evidence="2 11">Belongs to the ribonucleoside diphosphate reductase class-2 family.</text>
</comment>
<evidence type="ECO:0000313" key="14">
    <source>
        <dbReference type="EMBL" id="KTB48287.1"/>
    </source>
</evidence>
<keyword evidence="5 11" id="KW-0547">Nucleotide-binding</keyword>
<dbReference type="GO" id="GO:0005524">
    <property type="term" value="F:ATP binding"/>
    <property type="evidence" value="ECO:0007669"/>
    <property type="project" value="InterPro"/>
</dbReference>
<dbReference type="RefSeq" id="WP_058439298.1">
    <property type="nucleotide sequence ID" value="NZ_KQ758903.1"/>
</dbReference>
<dbReference type="NCBIfam" id="TIGR02504">
    <property type="entry name" value="NrdJ_Z"/>
    <property type="match status" value="1"/>
</dbReference>
<accession>A0A0W0GI80</accession>
<organism evidence="14 15">
    <name type="scientific">Dehalogenimonas alkenigignens</name>
    <dbReference type="NCBI Taxonomy" id="1217799"/>
    <lineage>
        <taxon>Bacteria</taxon>
        <taxon>Bacillati</taxon>
        <taxon>Chloroflexota</taxon>
        <taxon>Dehalococcoidia</taxon>
        <taxon>Dehalococcoidales</taxon>
        <taxon>Dehalococcoidaceae</taxon>
        <taxon>Dehalogenimonas</taxon>
    </lineage>
</organism>
<feature type="domain" description="Ribonucleotide reductase large subunit C-terminal" evidence="13">
    <location>
        <begin position="96"/>
        <end position="416"/>
    </location>
</feature>
<dbReference type="GO" id="GO:0004748">
    <property type="term" value="F:ribonucleoside-diphosphate reductase activity, thioredoxin disulfide as acceptor"/>
    <property type="evidence" value="ECO:0007669"/>
    <property type="project" value="UniProtKB-EC"/>
</dbReference>
<evidence type="ECO:0000256" key="7">
    <source>
        <dbReference type="ARBA" id="ARBA00023116"/>
    </source>
</evidence>
<keyword evidence="7" id="KW-0215">Deoxyribonucleotide synthesis</keyword>
<dbReference type="CDD" id="cd02888">
    <property type="entry name" value="RNR_II_dimer"/>
    <property type="match status" value="1"/>
</dbReference>
<dbReference type="OrthoDB" id="9762933at2"/>
<name>A0A0W0GI80_9CHLR</name>
<evidence type="ECO:0000259" key="13">
    <source>
        <dbReference type="Pfam" id="PF02867"/>
    </source>
</evidence>
<dbReference type="InterPro" id="IPR000788">
    <property type="entry name" value="RNR_lg_C"/>
</dbReference>
<dbReference type="InterPro" id="IPR013344">
    <property type="entry name" value="RNR_NrdJ/NrdZ"/>
</dbReference>
<dbReference type="Pfam" id="PF02867">
    <property type="entry name" value="Ribonuc_red_lgC"/>
    <property type="match status" value="2"/>
</dbReference>